<keyword evidence="2" id="KW-1185">Reference proteome</keyword>
<protein>
    <submittedName>
        <fullName evidence="1">Uncharacterized protein</fullName>
    </submittedName>
</protein>
<dbReference type="Proteomes" id="UP001165367">
    <property type="component" value="Unassembled WGS sequence"/>
</dbReference>
<sequence length="157" mass="17758">MKLISSAFFLSFLPAVFLAIMIPYNISERRQPAGNDFSKLLPLKVGQFNRVEYKDPSPGLDGEATYRAGSKEIFMLFSKADSKADLRETMQTILDEVKTNKTTEARTIELKADPAFIHFIGPKIAFFAWTRGLYCFSADSKNADKKSLDEFMTAFPY</sequence>
<dbReference type="EMBL" id="JAKLTR010000002">
    <property type="protein sequence ID" value="MCG2613489.1"/>
    <property type="molecule type" value="Genomic_DNA"/>
</dbReference>
<accession>A0ABS9KME9</accession>
<organism evidence="1 2">
    <name type="scientific">Terrimonas ginsenosidimutans</name>
    <dbReference type="NCBI Taxonomy" id="2908004"/>
    <lineage>
        <taxon>Bacteria</taxon>
        <taxon>Pseudomonadati</taxon>
        <taxon>Bacteroidota</taxon>
        <taxon>Chitinophagia</taxon>
        <taxon>Chitinophagales</taxon>
        <taxon>Chitinophagaceae</taxon>
        <taxon>Terrimonas</taxon>
    </lineage>
</organism>
<comment type="caution">
    <text evidence="1">The sequence shown here is derived from an EMBL/GenBank/DDBJ whole genome shotgun (WGS) entry which is preliminary data.</text>
</comment>
<gene>
    <name evidence="1" type="ORF">LZZ85_04320</name>
</gene>
<reference evidence="1" key="1">
    <citation type="submission" date="2022-01" db="EMBL/GenBank/DDBJ databases">
        <authorList>
            <person name="Jo J.-H."/>
            <person name="Im W.-T."/>
        </authorList>
    </citation>
    <scope>NUCLEOTIDE SEQUENCE</scope>
    <source>
        <strain evidence="1">NA20</strain>
    </source>
</reference>
<proteinExistence type="predicted"/>
<evidence type="ECO:0000313" key="1">
    <source>
        <dbReference type="EMBL" id="MCG2613489.1"/>
    </source>
</evidence>
<evidence type="ECO:0000313" key="2">
    <source>
        <dbReference type="Proteomes" id="UP001165367"/>
    </source>
</evidence>
<dbReference type="RefSeq" id="WP_237868717.1">
    <property type="nucleotide sequence ID" value="NZ_JAKLTR010000002.1"/>
</dbReference>
<name>A0ABS9KME9_9BACT</name>